<dbReference type="Proteomes" id="UP001311915">
    <property type="component" value="Unassembled WGS sequence"/>
</dbReference>
<dbReference type="SUPFAM" id="SSF52047">
    <property type="entry name" value="RNI-like"/>
    <property type="match status" value="1"/>
</dbReference>
<reference evidence="1 2" key="1">
    <citation type="submission" date="2023-10" db="EMBL/GenBank/DDBJ databases">
        <title>Genome-Wide Identification Analysis in wild type Solanum Pinnatisectum Reveals Some Genes Defensing Phytophthora Infestans.</title>
        <authorList>
            <person name="Sun C."/>
        </authorList>
    </citation>
    <scope>NUCLEOTIDE SEQUENCE [LARGE SCALE GENOMIC DNA]</scope>
    <source>
        <strain evidence="1">LQN</strain>
        <tissue evidence="1">Leaf</tissue>
    </source>
</reference>
<comment type="caution">
    <text evidence="1">The sequence shown here is derived from an EMBL/GenBank/DDBJ whole genome shotgun (WGS) entry which is preliminary data.</text>
</comment>
<organism evidence="1 2">
    <name type="scientific">Solanum pinnatisectum</name>
    <name type="common">tansyleaf nightshade</name>
    <dbReference type="NCBI Taxonomy" id="50273"/>
    <lineage>
        <taxon>Eukaryota</taxon>
        <taxon>Viridiplantae</taxon>
        <taxon>Streptophyta</taxon>
        <taxon>Embryophyta</taxon>
        <taxon>Tracheophyta</taxon>
        <taxon>Spermatophyta</taxon>
        <taxon>Magnoliopsida</taxon>
        <taxon>eudicotyledons</taxon>
        <taxon>Gunneridae</taxon>
        <taxon>Pentapetalae</taxon>
        <taxon>asterids</taxon>
        <taxon>lamiids</taxon>
        <taxon>Solanales</taxon>
        <taxon>Solanaceae</taxon>
        <taxon>Solanoideae</taxon>
        <taxon>Solaneae</taxon>
        <taxon>Solanum</taxon>
    </lineage>
</organism>
<name>A0AAV9MGY8_9SOLN</name>
<evidence type="ECO:0000313" key="1">
    <source>
        <dbReference type="EMBL" id="KAK4735972.1"/>
    </source>
</evidence>
<protein>
    <recommendedName>
        <fullName evidence="3">Leucine-rich repeat domain, L domain-containing protein</fullName>
    </recommendedName>
</protein>
<dbReference type="EMBL" id="JAWPEI010000002">
    <property type="protein sequence ID" value="KAK4735972.1"/>
    <property type="molecule type" value="Genomic_DNA"/>
</dbReference>
<evidence type="ECO:0000313" key="2">
    <source>
        <dbReference type="Proteomes" id="UP001311915"/>
    </source>
</evidence>
<accession>A0AAV9MGY8</accession>
<gene>
    <name evidence="1" type="ORF">R3W88_010233</name>
</gene>
<evidence type="ECO:0008006" key="3">
    <source>
        <dbReference type="Google" id="ProtNLM"/>
    </source>
</evidence>
<sequence length="374" mass="44117">MLKNYMECIHSSLDTNKTHLRNAENYCRYHLPYMFQSTCLTVLHLSRCTLDYPHVLSLGEGKLYSLQDKCPNIRELSLVSCFSLKPIVLPKLDRLNKFYVQFMSPFSFITIVQVIAPSLQVFHFTVKISSSSLRTLFLFFTRMHEDSRTRVVFAPNLSTYQCVGTTFKPFLNPSDAPNLLETKIGLAYHVKKINQPLTFINLRDRLKDFSNNIGLSLCIRDDDDDNNELYYLLCYIMHIFYPLQNLLHQGEGETLPSKVIEREQTPPLHHIKHVLLDMSKIKVRYEYLMKYIMNGLFWMSHPDTLTLLIPSRLQPMENDIIEELKNRQEGNCSCEIMDRCWIHFLKDFEVCVENIICEKDELEFVFKFTWHQFH</sequence>
<keyword evidence="2" id="KW-1185">Reference proteome</keyword>
<dbReference type="AlphaFoldDB" id="A0AAV9MGY8"/>
<proteinExistence type="predicted"/>